<keyword evidence="5 14" id="KW-0479">Metal-binding</keyword>
<dbReference type="GO" id="GO:0000287">
    <property type="term" value="F:magnesium ion binding"/>
    <property type="evidence" value="ECO:0007669"/>
    <property type="project" value="UniProtKB-UniRule"/>
</dbReference>
<feature type="binding site" evidence="13">
    <location>
        <position position="195"/>
    </location>
    <ligand>
        <name>ATP</name>
        <dbReference type="ChEBI" id="CHEBI:30616"/>
    </ligand>
</feature>
<dbReference type="GO" id="GO:0005524">
    <property type="term" value="F:ATP binding"/>
    <property type="evidence" value="ECO:0007669"/>
    <property type="project" value="UniProtKB-UniRule"/>
</dbReference>
<evidence type="ECO:0000256" key="16">
    <source>
        <dbReference type="SAM" id="MobiDB-lite"/>
    </source>
</evidence>
<feature type="transmembrane region" description="Helical" evidence="15">
    <location>
        <begin position="433"/>
        <end position="452"/>
    </location>
</feature>
<evidence type="ECO:0000256" key="11">
    <source>
        <dbReference type="ARBA" id="ARBA00023136"/>
    </source>
</evidence>
<feature type="transmembrane region" description="Helical" evidence="15">
    <location>
        <begin position="391"/>
        <end position="411"/>
    </location>
</feature>
<dbReference type="PANTHER" id="PTHR24092">
    <property type="entry name" value="PROBABLE PHOSPHOLIPID-TRANSPORTING ATPASE"/>
    <property type="match status" value="1"/>
</dbReference>
<feature type="binding site" evidence="13">
    <location>
        <position position="87"/>
    </location>
    <ligand>
        <name>ATP</name>
        <dbReference type="ChEBI" id="CHEBI:30616"/>
    </ligand>
</feature>
<feature type="binding site" evidence="13">
    <location>
        <position position="171"/>
    </location>
    <ligand>
        <name>ATP</name>
        <dbReference type="ChEBI" id="CHEBI:30616"/>
    </ligand>
</feature>
<evidence type="ECO:0000256" key="7">
    <source>
        <dbReference type="ARBA" id="ARBA00022840"/>
    </source>
</evidence>
<evidence type="ECO:0000256" key="10">
    <source>
        <dbReference type="ARBA" id="ARBA00022989"/>
    </source>
</evidence>
<evidence type="ECO:0000256" key="14">
    <source>
        <dbReference type="PIRSR" id="PIRSR606539-3"/>
    </source>
</evidence>
<dbReference type="Gene3D" id="3.40.50.1000">
    <property type="entry name" value="HAD superfamily/HAD-like"/>
    <property type="match status" value="1"/>
</dbReference>
<dbReference type="InterPro" id="IPR023298">
    <property type="entry name" value="ATPase_P-typ_TM_dom_sf"/>
</dbReference>
<proteinExistence type="inferred from homology"/>
<evidence type="ECO:0000256" key="8">
    <source>
        <dbReference type="ARBA" id="ARBA00022842"/>
    </source>
</evidence>
<feature type="binding site" evidence="13">
    <location>
        <position position="194"/>
    </location>
    <ligand>
        <name>ATP</name>
        <dbReference type="ChEBI" id="CHEBI:30616"/>
    </ligand>
</feature>
<dbReference type="EC" id="7.6.2.1" evidence="15"/>
<feature type="domain" description="P-type ATPase C-terminal" evidence="17">
    <location>
        <begin position="217"/>
        <end position="462"/>
    </location>
</feature>
<feature type="transmembrane region" description="Helical" evidence="15">
    <location>
        <begin position="249"/>
        <end position="269"/>
    </location>
</feature>
<evidence type="ECO:0000256" key="13">
    <source>
        <dbReference type="PIRSR" id="PIRSR606539-2"/>
    </source>
</evidence>
<feature type="region of interest" description="Disordered" evidence="16">
    <location>
        <begin position="490"/>
        <end position="573"/>
    </location>
</feature>
<dbReference type="AlphaFoldDB" id="A0AAV9SCT0"/>
<keyword evidence="8 14" id="KW-0460">Magnesium</keyword>
<name>A0AAV9SCT0_9TELE</name>
<evidence type="ECO:0000256" key="15">
    <source>
        <dbReference type="RuleBase" id="RU362033"/>
    </source>
</evidence>
<dbReference type="SUPFAM" id="SSF81665">
    <property type="entry name" value="Calcium ATPase, transmembrane domain M"/>
    <property type="match status" value="1"/>
</dbReference>
<comment type="catalytic activity">
    <reaction evidence="12 15">
        <text>ATP + H2O + phospholipidSide 1 = ADP + phosphate + phospholipidSide 2.</text>
        <dbReference type="EC" id="7.6.2.1"/>
    </reaction>
</comment>
<dbReference type="GO" id="GO:0016887">
    <property type="term" value="F:ATP hydrolysis activity"/>
    <property type="evidence" value="ECO:0007669"/>
    <property type="project" value="InterPro"/>
</dbReference>
<feature type="binding site" evidence="14">
    <location>
        <position position="191"/>
    </location>
    <ligand>
        <name>Mg(2+)</name>
        <dbReference type="ChEBI" id="CHEBI:18420"/>
    </ligand>
</feature>
<reference evidence="18 19" key="1">
    <citation type="submission" date="2021-06" db="EMBL/GenBank/DDBJ databases">
        <authorList>
            <person name="Palmer J.M."/>
        </authorList>
    </citation>
    <scope>NUCLEOTIDE SEQUENCE [LARGE SCALE GENOMIC DNA]</scope>
    <source>
        <strain evidence="18 19">MEX-2019</strain>
        <tissue evidence="18">Muscle</tissue>
    </source>
</reference>
<dbReference type="Proteomes" id="UP001311232">
    <property type="component" value="Unassembled WGS sequence"/>
</dbReference>
<accession>A0AAV9SCT0</accession>
<evidence type="ECO:0000256" key="12">
    <source>
        <dbReference type="ARBA" id="ARBA00034036"/>
    </source>
</evidence>
<evidence type="ECO:0000256" key="2">
    <source>
        <dbReference type="ARBA" id="ARBA00004141"/>
    </source>
</evidence>
<dbReference type="InterPro" id="IPR001757">
    <property type="entry name" value="P_typ_ATPase"/>
</dbReference>
<feature type="transmembrane region" description="Helical" evidence="15">
    <location>
        <begin position="331"/>
        <end position="354"/>
    </location>
</feature>
<keyword evidence="6 13" id="KW-0547">Nucleotide-binding</keyword>
<dbReference type="GO" id="GO:0045332">
    <property type="term" value="P:phospholipid translocation"/>
    <property type="evidence" value="ECO:0007669"/>
    <property type="project" value="TreeGrafter"/>
</dbReference>
<dbReference type="InterPro" id="IPR023214">
    <property type="entry name" value="HAD_sf"/>
</dbReference>
<evidence type="ECO:0000256" key="4">
    <source>
        <dbReference type="ARBA" id="ARBA00022692"/>
    </source>
</evidence>
<keyword evidence="7 13" id="KW-0067">ATP-binding</keyword>
<comment type="caution">
    <text evidence="15">Lacks conserved residue(s) required for the propagation of feature annotation.</text>
</comment>
<feature type="compositionally biased region" description="Low complexity" evidence="16">
    <location>
        <begin position="491"/>
        <end position="502"/>
    </location>
</feature>
<keyword evidence="11 15" id="KW-0472">Membrane</keyword>
<feature type="compositionally biased region" description="Polar residues" evidence="16">
    <location>
        <begin position="548"/>
        <end position="557"/>
    </location>
</feature>
<comment type="cofactor">
    <cofactor evidence="1 14">
        <name>Mg(2+)</name>
        <dbReference type="ChEBI" id="CHEBI:18420"/>
    </cofactor>
</comment>
<evidence type="ECO:0000256" key="1">
    <source>
        <dbReference type="ARBA" id="ARBA00001946"/>
    </source>
</evidence>
<keyword evidence="4 15" id="KW-0812">Transmembrane</keyword>
<feature type="transmembrane region" description="Helical" evidence="15">
    <location>
        <begin position="360"/>
        <end position="379"/>
    </location>
</feature>
<dbReference type="Pfam" id="PF16212">
    <property type="entry name" value="PhoLip_ATPase_C"/>
    <property type="match status" value="1"/>
</dbReference>
<evidence type="ECO:0000259" key="17">
    <source>
        <dbReference type="Pfam" id="PF16212"/>
    </source>
</evidence>
<comment type="similarity">
    <text evidence="3 15">Belongs to the cation transport ATPase (P-type) (TC 3.A.3) family. Type IV subfamily.</text>
</comment>
<comment type="subcellular location">
    <subcellularLocation>
        <location evidence="2 15">Membrane</location>
        <topology evidence="2 15">Multi-pass membrane protein</topology>
    </subcellularLocation>
</comment>
<keyword evidence="9 15" id="KW-1278">Translocase</keyword>
<feature type="binding site" evidence="14">
    <location>
        <position position="195"/>
    </location>
    <ligand>
        <name>Mg(2+)</name>
        <dbReference type="ChEBI" id="CHEBI:18420"/>
    </ligand>
</feature>
<dbReference type="NCBIfam" id="TIGR01652">
    <property type="entry name" value="ATPase-Plipid"/>
    <property type="match status" value="1"/>
</dbReference>
<protein>
    <recommendedName>
        <fullName evidence="15">Phospholipid-transporting ATPase</fullName>
        <ecNumber evidence="15">7.6.2.1</ecNumber>
    </recommendedName>
</protein>
<sequence>MAKMLRRRVTSETKILSKEEYARWLQHHLEAETAIQGREELLFESALRLETNLHLLGATGIEDRLQDGVPEAIASLRKAGLQIWVLTGDKQETAVNIAYACKLLDPDEEMLTLNADSQEACAVLLEESLHYIQTKFFCSSGDQSTKTFQSNFAPFEICRSVLCCRSTPLQKSMVVKLVRNKLKVMTLAIGDGANDVSMIQVADVGVGISGQEGMQAVMASDFALPRFRYLQKLLLVHGHWCYSRLANMILYFFYKNAMFVATVFWYQFYCGFSGSAMIDQWYLIFFNLMFSAFPQLITGTLDKDVSEETLQQLPQLYVNGQNSEEYKPYMFWMNMIDAFYQSLVCFFIPYFAYADSDVDLFTWGTPITAIALFTILVHLGIETKTWTWMNWLSIAFSVALFFTVALCYNASCPTCYPPSNPYWTMERLLQDPLFYLLCTITPVAALLPRYFYRSCQGTLFPSQVQVGRQLDKLPSDTRKNILSLSRVKMGSSLSPESPFLSLNKPKGSQNKQSSLLQTNKERGQNSPSVPSHSEKHPSDIYPLAPSEQDISSYTRNSPRLYCEPKPPSTKDSDCLNETLQPSDLSLSSWIVSTPLVTQTDSIHLNLPPDGASQCVKYTRSSKEGLCSDHIVQPAHRTVHVAEQALHTAL</sequence>
<dbReference type="PANTHER" id="PTHR24092:SF81">
    <property type="entry name" value="PHOSPHOLIPID-TRANSPORTING ATPASE VA"/>
    <property type="match status" value="1"/>
</dbReference>
<dbReference type="SUPFAM" id="SSF56784">
    <property type="entry name" value="HAD-like"/>
    <property type="match status" value="1"/>
</dbReference>
<dbReference type="GO" id="GO:0140326">
    <property type="term" value="F:ATPase-coupled intramembrane lipid transporter activity"/>
    <property type="evidence" value="ECO:0007669"/>
    <property type="project" value="UniProtKB-EC"/>
</dbReference>
<dbReference type="PRINTS" id="PR00119">
    <property type="entry name" value="CATATPASE"/>
</dbReference>
<evidence type="ECO:0000256" key="3">
    <source>
        <dbReference type="ARBA" id="ARBA00008109"/>
    </source>
</evidence>
<evidence type="ECO:0000256" key="6">
    <source>
        <dbReference type="ARBA" id="ARBA00022741"/>
    </source>
</evidence>
<comment type="caution">
    <text evidence="18">The sequence shown here is derived from an EMBL/GenBank/DDBJ whole genome shotgun (WGS) entry which is preliminary data.</text>
</comment>
<evidence type="ECO:0000256" key="9">
    <source>
        <dbReference type="ARBA" id="ARBA00022967"/>
    </source>
</evidence>
<gene>
    <name evidence="18" type="primary">ATP10A_1</name>
    <name evidence="18" type="ORF">CRENBAI_022179</name>
</gene>
<dbReference type="FunFam" id="3.40.50.1000:FF:000130">
    <property type="entry name" value="Phospholipid-transporting ATPase"/>
    <property type="match status" value="1"/>
</dbReference>
<feature type="binding site" evidence="13">
    <location>
        <position position="89"/>
    </location>
    <ligand>
        <name>ATP</name>
        <dbReference type="ChEBI" id="CHEBI:30616"/>
    </ligand>
</feature>
<dbReference type="InterPro" id="IPR032630">
    <property type="entry name" value="P_typ_ATPase_c"/>
</dbReference>
<evidence type="ECO:0000313" key="19">
    <source>
        <dbReference type="Proteomes" id="UP001311232"/>
    </source>
</evidence>
<dbReference type="GO" id="GO:0005886">
    <property type="term" value="C:plasma membrane"/>
    <property type="evidence" value="ECO:0007669"/>
    <property type="project" value="TreeGrafter"/>
</dbReference>
<feature type="compositionally biased region" description="Polar residues" evidence="16">
    <location>
        <begin position="506"/>
        <end position="531"/>
    </location>
</feature>
<feature type="binding site" evidence="13">
    <location>
        <position position="165"/>
    </location>
    <ligand>
        <name>ATP</name>
        <dbReference type="ChEBI" id="CHEBI:30616"/>
    </ligand>
</feature>
<keyword evidence="19" id="KW-1185">Reference proteome</keyword>
<dbReference type="EMBL" id="JAHHUM010000584">
    <property type="protein sequence ID" value="KAK5619182.1"/>
    <property type="molecule type" value="Genomic_DNA"/>
</dbReference>
<evidence type="ECO:0000313" key="18">
    <source>
        <dbReference type="EMBL" id="KAK5619182.1"/>
    </source>
</evidence>
<organism evidence="18 19">
    <name type="scientific">Crenichthys baileyi</name>
    <name type="common">White River springfish</name>
    <dbReference type="NCBI Taxonomy" id="28760"/>
    <lineage>
        <taxon>Eukaryota</taxon>
        <taxon>Metazoa</taxon>
        <taxon>Chordata</taxon>
        <taxon>Craniata</taxon>
        <taxon>Vertebrata</taxon>
        <taxon>Euteleostomi</taxon>
        <taxon>Actinopterygii</taxon>
        <taxon>Neopterygii</taxon>
        <taxon>Teleostei</taxon>
        <taxon>Neoteleostei</taxon>
        <taxon>Acanthomorphata</taxon>
        <taxon>Ovalentaria</taxon>
        <taxon>Atherinomorphae</taxon>
        <taxon>Cyprinodontiformes</taxon>
        <taxon>Goodeidae</taxon>
        <taxon>Crenichthys</taxon>
    </lineage>
</organism>
<feature type="binding site" evidence="13">
    <location>
        <position position="88"/>
    </location>
    <ligand>
        <name>ATP</name>
        <dbReference type="ChEBI" id="CHEBI:30616"/>
    </ligand>
</feature>
<evidence type="ECO:0000256" key="5">
    <source>
        <dbReference type="ARBA" id="ARBA00022723"/>
    </source>
</evidence>
<keyword evidence="10 15" id="KW-1133">Transmembrane helix</keyword>
<dbReference type="NCBIfam" id="TIGR01494">
    <property type="entry name" value="ATPase_P-type"/>
    <property type="match status" value="1"/>
</dbReference>
<dbReference type="InterPro" id="IPR036412">
    <property type="entry name" value="HAD-like_sf"/>
</dbReference>
<dbReference type="InterPro" id="IPR006539">
    <property type="entry name" value="P-type_ATPase_IV"/>
</dbReference>